<feature type="transmembrane region" description="Helical" evidence="3">
    <location>
        <begin position="49"/>
        <end position="74"/>
    </location>
</feature>
<dbReference type="SMART" id="SM00195">
    <property type="entry name" value="DSPc"/>
    <property type="match status" value="1"/>
</dbReference>
<dbReference type="RefSeq" id="WP_100136810.1">
    <property type="nucleotide sequence ID" value="NZ_MEIS01000057.1"/>
</dbReference>
<dbReference type="Proteomes" id="UP000229434">
    <property type="component" value="Unassembled WGS sequence"/>
</dbReference>
<keyword evidence="3" id="KW-1133">Transmembrane helix</keyword>
<evidence type="ECO:0000256" key="1">
    <source>
        <dbReference type="ARBA" id="ARBA00022801"/>
    </source>
</evidence>
<keyword evidence="2" id="KW-0904">Protein phosphatase</keyword>
<feature type="transmembrane region" description="Helical" evidence="3">
    <location>
        <begin position="12"/>
        <end position="29"/>
    </location>
</feature>
<evidence type="ECO:0008006" key="8">
    <source>
        <dbReference type="Google" id="ProtNLM"/>
    </source>
</evidence>
<dbReference type="EMBL" id="MEIS01000057">
    <property type="protein sequence ID" value="PIT58254.1"/>
    <property type="molecule type" value="Genomic_DNA"/>
</dbReference>
<dbReference type="InterPro" id="IPR029021">
    <property type="entry name" value="Prot-tyrosine_phosphatase-like"/>
</dbReference>
<comment type="caution">
    <text evidence="6">The sequence shown here is derived from an EMBL/GenBank/DDBJ whole genome shotgun (WGS) entry which is preliminary data.</text>
</comment>
<keyword evidence="1" id="KW-0378">Hydrolase</keyword>
<keyword evidence="3" id="KW-0472">Membrane</keyword>
<dbReference type="PANTHER" id="PTHR47216:SF4">
    <property type="entry name" value="OS01G0859400 PROTEIN"/>
    <property type="match status" value="1"/>
</dbReference>
<dbReference type="Gene3D" id="3.90.190.10">
    <property type="entry name" value="Protein tyrosine phosphatase superfamily"/>
    <property type="match status" value="1"/>
</dbReference>
<dbReference type="PROSITE" id="PS00383">
    <property type="entry name" value="TYR_PHOSPHATASE_1"/>
    <property type="match status" value="1"/>
</dbReference>
<evidence type="ECO:0000256" key="3">
    <source>
        <dbReference type="SAM" id="Phobius"/>
    </source>
</evidence>
<dbReference type="Pfam" id="PF14378">
    <property type="entry name" value="PAP2_3"/>
    <property type="match status" value="1"/>
</dbReference>
<organism evidence="6 7">
    <name type="scientific">Snodgrassella alvi</name>
    <dbReference type="NCBI Taxonomy" id="1196083"/>
    <lineage>
        <taxon>Bacteria</taxon>
        <taxon>Pseudomonadati</taxon>
        <taxon>Pseudomonadota</taxon>
        <taxon>Betaproteobacteria</taxon>
        <taxon>Neisseriales</taxon>
        <taxon>Neisseriaceae</taxon>
        <taxon>Snodgrassella</taxon>
    </lineage>
</organism>
<dbReference type="SUPFAM" id="SSF52799">
    <property type="entry name" value="(Phosphotyrosine protein) phosphatases II"/>
    <property type="match status" value="1"/>
</dbReference>
<evidence type="ECO:0000256" key="2">
    <source>
        <dbReference type="ARBA" id="ARBA00022912"/>
    </source>
</evidence>
<name>A0A2N9Y0G6_9NEIS</name>
<gene>
    <name evidence="6" type="ORF">BHC49_02260</name>
</gene>
<dbReference type="GO" id="GO:0004721">
    <property type="term" value="F:phosphoprotein phosphatase activity"/>
    <property type="evidence" value="ECO:0007669"/>
    <property type="project" value="UniProtKB-KW"/>
</dbReference>
<feature type="domain" description="Tyrosine specific protein phosphatases" evidence="5">
    <location>
        <begin position="348"/>
        <end position="417"/>
    </location>
</feature>
<sequence>MNLRSKINLQAVGWLCLLGPYFFLTYSQVNQFTATRINIGSIVFNWEQYIPFIPLTIIPYWSLDFLYGISLFICRSLSEQKRLACRLLLASTFACIGFLLFPLRFSFTRPKVEGFAGWWFNQLEQFDLPYNQSPSLHIILSWLLWQHFLRHTAKRYHWLIHGWFLLIAMSVLTTWQHHFIDVITGIAIGMFIDWLIPTNKLLHSHTKSSQSIKLARYYGLAALLCACLSLWLTFWLLWLTLALFIVSFTYRFGVGLVYKSQQGKYTAAAYCLLLPWRYLMTISRWLYTRKIPAVSPIRRHIFLGSYPCSTVEQRAVLDLTFEFSRSYSTRNRVYSSMPMLDLVCPPMPQLQQAVIELEKLRLQNSSVLVHCALGLSRSAIVVIAWLLAFDNFKTVEQAYSFVQQQRPQIVLGTQHMELLRQWQTRIAQNPLILT</sequence>
<feature type="domain" description="Tyrosine-protein phosphatase" evidence="4">
    <location>
        <begin position="293"/>
        <end position="428"/>
    </location>
</feature>
<evidence type="ECO:0000259" key="5">
    <source>
        <dbReference type="PROSITE" id="PS50056"/>
    </source>
</evidence>
<feature type="transmembrane region" description="Helical" evidence="3">
    <location>
        <begin position="86"/>
        <end position="108"/>
    </location>
</feature>
<dbReference type="InterPro" id="IPR026841">
    <property type="entry name" value="Aur1/Ipt1"/>
</dbReference>
<dbReference type="InterPro" id="IPR020422">
    <property type="entry name" value="TYR_PHOSPHATASE_DUAL_dom"/>
</dbReference>
<feature type="transmembrane region" description="Helical" evidence="3">
    <location>
        <begin position="367"/>
        <end position="388"/>
    </location>
</feature>
<feature type="transmembrane region" description="Helical" evidence="3">
    <location>
        <begin position="156"/>
        <end position="173"/>
    </location>
</feature>
<dbReference type="PROSITE" id="PS50054">
    <property type="entry name" value="TYR_PHOSPHATASE_DUAL"/>
    <property type="match status" value="1"/>
</dbReference>
<reference evidence="6 7" key="1">
    <citation type="journal article" date="2017" name="MBio">
        <title>Type VI secretion-mediated competition in the bee gut microbiome.</title>
        <authorList>
            <person name="Steele M.I."/>
            <person name="Kwong W.K."/>
            <person name="Powell J.E."/>
            <person name="Whiteley M."/>
            <person name="Moran N.A."/>
        </authorList>
    </citation>
    <scope>NUCLEOTIDE SEQUENCE [LARGE SCALE GENOMIC DNA]</scope>
    <source>
        <strain evidence="6 7">Nev3CBA3</strain>
    </source>
</reference>
<feature type="transmembrane region" description="Helical" evidence="3">
    <location>
        <begin position="179"/>
        <end position="196"/>
    </location>
</feature>
<protein>
    <recommendedName>
        <fullName evidence="8">Tyrosine specific protein phosphatases domain-containing protein</fullName>
    </recommendedName>
</protein>
<dbReference type="AlphaFoldDB" id="A0A2N9Y0G6"/>
<dbReference type="PROSITE" id="PS50056">
    <property type="entry name" value="TYR_PHOSPHATASE_2"/>
    <property type="match status" value="1"/>
</dbReference>
<dbReference type="InterPro" id="IPR000387">
    <property type="entry name" value="Tyr_Pase_dom"/>
</dbReference>
<evidence type="ECO:0000259" key="4">
    <source>
        <dbReference type="PROSITE" id="PS50054"/>
    </source>
</evidence>
<dbReference type="Pfam" id="PF00782">
    <property type="entry name" value="DSPc"/>
    <property type="match status" value="1"/>
</dbReference>
<dbReference type="InterPro" id="IPR000340">
    <property type="entry name" value="Dual-sp_phosphatase_cat-dom"/>
</dbReference>
<proteinExistence type="predicted"/>
<keyword evidence="3" id="KW-0812">Transmembrane</keyword>
<accession>A0A2N9Y0G6</accession>
<feature type="transmembrane region" description="Helical" evidence="3">
    <location>
        <begin position="267"/>
        <end position="287"/>
    </location>
</feature>
<evidence type="ECO:0000313" key="7">
    <source>
        <dbReference type="Proteomes" id="UP000229434"/>
    </source>
</evidence>
<feature type="transmembrane region" description="Helical" evidence="3">
    <location>
        <begin position="128"/>
        <end position="144"/>
    </location>
</feature>
<dbReference type="InterPro" id="IPR016130">
    <property type="entry name" value="Tyr_Pase_AS"/>
</dbReference>
<feature type="transmembrane region" description="Helical" evidence="3">
    <location>
        <begin position="217"/>
        <end position="247"/>
    </location>
</feature>
<dbReference type="PANTHER" id="PTHR47216">
    <property type="match status" value="1"/>
</dbReference>
<evidence type="ECO:0000313" key="6">
    <source>
        <dbReference type="EMBL" id="PIT58254.1"/>
    </source>
</evidence>
<dbReference type="CDD" id="cd03386">
    <property type="entry name" value="PAP2_Aur1_like"/>
    <property type="match status" value="1"/>
</dbReference>